<feature type="domain" description="HTH luxR-type" evidence="4">
    <location>
        <begin position="228"/>
        <end position="293"/>
    </location>
</feature>
<keyword evidence="2 6" id="KW-0238">DNA-binding</keyword>
<dbReference type="PANTHER" id="PTHR43214">
    <property type="entry name" value="TWO-COMPONENT RESPONSE REGULATOR"/>
    <property type="match status" value="1"/>
</dbReference>
<protein>
    <submittedName>
        <fullName evidence="6">DNA-binding response regulator</fullName>
    </submittedName>
</protein>
<evidence type="ECO:0000313" key="7">
    <source>
        <dbReference type="Proteomes" id="UP000271624"/>
    </source>
</evidence>
<dbReference type="SUPFAM" id="SSF46894">
    <property type="entry name" value="C-terminal effector domain of the bipartite response regulators"/>
    <property type="match status" value="1"/>
</dbReference>
<feature type="modified residue" description="4-aspartylphosphate" evidence="3">
    <location>
        <position position="123"/>
    </location>
</feature>
<dbReference type="EMBL" id="RSCL01000012">
    <property type="protein sequence ID" value="RUT04053.1"/>
    <property type="molecule type" value="Genomic_DNA"/>
</dbReference>
<dbReference type="Proteomes" id="UP000271624">
    <property type="component" value="Unassembled WGS sequence"/>
</dbReference>
<dbReference type="InterPro" id="IPR011006">
    <property type="entry name" value="CheY-like_superfamily"/>
</dbReference>
<evidence type="ECO:0000256" key="1">
    <source>
        <dbReference type="ARBA" id="ARBA00022553"/>
    </source>
</evidence>
<evidence type="ECO:0000259" key="5">
    <source>
        <dbReference type="PROSITE" id="PS50110"/>
    </source>
</evidence>
<dbReference type="CDD" id="cd06170">
    <property type="entry name" value="LuxR_C_like"/>
    <property type="match status" value="1"/>
</dbReference>
<gene>
    <name evidence="6" type="ORF">DSM106972_049670</name>
</gene>
<keyword evidence="7" id="KW-1185">Reference proteome</keyword>
<name>A0A3S1IXL8_9CYAN</name>
<dbReference type="PROSITE" id="PS50043">
    <property type="entry name" value="HTH_LUXR_2"/>
    <property type="match status" value="1"/>
</dbReference>
<feature type="domain" description="Response regulatory" evidence="5">
    <location>
        <begin position="72"/>
        <end position="188"/>
    </location>
</feature>
<dbReference type="Pfam" id="PF00072">
    <property type="entry name" value="Response_reg"/>
    <property type="match status" value="1"/>
</dbReference>
<dbReference type="GO" id="GO:0000160">
    <property type="term" value="P:phosphorelay signal transduction system"/>
    <property type="evidence" value="ECO:0007669"/>
    <property type="project" value="InterPro"/>
</dbReference>
<organism evidence="6 7">
    <name type="scientific">Dulcicalothrix desertica PCC 7102</name>
    <dbReference type="NCBI Taxonomy" id="232991"/>
    <lineage>
        <taxon>Bacteria</taxon>
        <taxon>Bacillati</taxon>
        <taxon>Cyanobacteriota</taxon>
        <taxon>Cyanophyceae</taxon>
        <taxon>Nostocales</taxon>
        <taxon>Calotrichaceae</taxon>
        <taxon>Dulcicalothrix</taxon>
    </lineage>
</organism>
<dbReference type="SUPFAM" id="SSF52172">
    <property type="entry name" value="CheY-like"/>
    <property type="match status" value="1"/>
</dbReference>
<reference evidence="6" key="1">
    <citation type="submission" date="2018-12" db="EMBL/GenBank/DDBJ databases">
        <authorList>
            <person name="Will S."/>
            <person name="Neumann-Schaal M."/>
            <person name="Henke P."/>
        </authorList>
    </citation>
    <scope>NUCLEOTIDE SEQUENCE</scope>
    <source>
        <strain evidence="6">PCC 7102</strain>
    </source>
</reference>
<dbReference type="CDD" id="cd17535">
    <property type="entry name" value="REC_NarL-like"/>
    <property type="match status" value="1"/>
</dbReference>
<evidence type="ECO:0000313" key="6">
    <source>
        <dbReference type="EMBL" id="RUT04053.1"/>
    </source>
</evidence>
<comment type="caution">
    <text evidence="6">The sequence shown here is derived from an EMBL/GenBank/DDBJ whole genome shotgun (WGS) entry which is preliminary data.</text>
</comment>
<dbReference type="InterPro" id="IPR016032">
    <property type="entry name" value="Sig_transdc_resp-reg_C-effctor"/>
</dbReference>
<evidence type="ECO:0000256" key="3">
    <source>
        <dbReference type="PROSITE-ProRule" id="PRU00169"/>
    </source>
</evidence>
<dbReference type="OrthoDB" id="570944at2"/>
<dbReference type="AlphaFoldDB" id="A0A3S1IXL8"/>
<dbReference type="InterPro" id="IPR039420">
    <property type="entry name" value="WalR-like"/>
</dbReference>
<dbReference type="PROSITE" id="PS50110">
    <property type="entry name" value="RESPONSE_REGULATORY"/>
    <property type="match status" value="1"/>
</dbReference>
<dbReference type="SMART" id="SM00421">
    <property type="entry name" value="HTH_LUXR"/>
    <property type="match status" value="1"/>
</dbReference>
<sequence>MLEQQPRMEILMQYMKALEQEDIQTANRIVGMIGSDVQLKNAISEISTIYEQENSKSTVPPRKTQLLPGKIRVVIIEGNPLVRAGIRLMLSESPDIEIVGEATSYLDGLKLLQEKPPNVALIDIDLVGVHGMELTRLLQQSDNLVRSIILGNYKDTETVLSAFAIGADSYCMKDIEYNHLLEAIHITHSGKTWIDPAVARIVLDTARTRPFVTGSTSEIQDNIQFVEETAKSYNLTQRETQVLQFVVAGKKNAEIAEELKITLGTVKSHIGNLYIKLGTNDRIHAVLYALRIGLVPLE</sequence>
<dbReference type="PRINTS" id="PR00038">
    <property type="entry name" value="HTHLUXR"/>
</dbReference>
<dbReference type="RefSeq" id="WP_127083296.1">
    <property type="nucleotide sequence ID" value="NZ_RSCL01000012.1"/>
</dbReference>
<dbReference type="Pfam" id="PF00196">
    <property type="entry name" value="GerE"/>
    <property type="match status" value="1"/>
</dbReference>
<reference evidence="6" key="2">
    <citation type="journal article" date="2019" name="Genome Biol. Evol.">
        <title>Day and night: Metabolic profiles and evolutionary relationships of six axenic non-marine cyanobacteria.</title>
        <authorList>
            <person name="Will S.E."/>
            <person name="Henke P."/>
            <person name="Boedeker C."/>
            <person name="Huang S."/>
            <person name="Brinkmann H."/>
            <person name="Rohde M."/>
            <person name="Jarek M."/>
            <person name="Friedl T."/>
            <person name="Seufert S."/>
            <person name="Schumacher M."/>
            <person name="Overmann J."/>
            <person name="Neumann-Schaal M."/>
            <person name="Petersen J."/>
        </authorList>
    </citation>
    <scope>NUCLEOTIDE SEQUENCE [LARGE SCALE GENOMIC DNA]</scope>
    <source>
        <strain evidence="6">PCC 7102</strain>
    </source>
</reference>
<dbReference type="Gene3D" id="3.40.50.2300">
    <property type="match status" value="1"/>
</dbReference>
<evidence type="ECO:0000259" key="4">
    <source>
        <dbReference type="PROSITE" id="PS50043"/>
    </source>
</evidence>
<evidence type="ECO:0000256" key="2">
    <source>
        <dbReference type="ARBA" id="ARBA00023125"/>
    </source>
</evidence>
<dbReference type="InterPro" id="IPR001789">
    <property type="entry name" value="Sig_transdc_resp-reg_receiver"/>
</dbReference>
<accession>A0A3S1IXL8</accession>
<proteinExistence type="predicted"/>
<dbReference type="InterPro" id="IPR000792">
    <property type="entry name" value="Tscrpt_reg_LuxR_C"/>
</dbReference>
<dbReference type="GO" id="GO:0003677">
    <property type="term" value="F:DNA binding"/>
    <property type="evidence" value="ECO:0007669"/>
    <property type="project" value="UniProtKB-KW"/>
</dbReference>
<dbReference type="PROSITE" id="PS00622">
    <property type="entry name" value="HTH_LUXR_1"/>
    <property type="match status" value="1"/>
</dbReference>
<dbReference type="SMART" id="SM00448">
    <property type="entry name" value="REC"/>
    <property type="match status" value="1"/>
</dbReference>
<keyword evidence="1 3" id="KW-0597">Phosphoprotein</keyword>
<dbReference type="GO" id="GO:0006355">
    <property type="term" value="P:regulation of DNA-templated transcription"/>
    <property type="evidence" value="ECO:0007669"/>
    <property type="project" value="InterPro"/>
</dbReference>
<dbReference type="InterPro" id="IPR058245">
    <property type="entry name" value="NreC/VraR/RcsB-like_REC"/>
</dbReference>